<protein>
    <submittedName>
        <fullName evidence="1">Uncharacterized protein</fullName>
    </submittedName>
</protein>
<keyword evidence="2" id="KW-1185">Reference proteome</keyword>
<proteinExistence type="predicted"/>
<reference evidence="1 2" key="1">
    <citation type="submission" date="2023-03" db="EMBL/GenBank/DDBJ databases">
        <title>WGS of Gossypium arboreum.</title>
        <authorList>
            <person name="Yu D."/>
        </authorList>
    </citation>
    <scope>NUCLEOTIDE SEQUENCE [LARGE SCALE GENOMIC DNA]</scope>
    <source>
        <tissue evidence="1">Leaf</tissue>
    </source>
</reference>
<sequence length="89" mass="9901">MPGSGRNLRDDWGSNLRNHINPIFGFNLGGSQITPDLNLIGSSSGMDRLNMEHDIEENPIVNVEWKKRPKIYELIPNASDLSDSLGIIV</sequence>
<evidence type="ECO:0000313" key="2">
    <source>
        <dbReference type="Proteomes" id="UP001358586"/>
    </source>
</evidence>
<evidence type="ECO:0000313" key="1">
    <source>
        <dbReference type="EMBL" id="KAK5772687.1"/>
    </source>
</evidence>
<dbReference type="EMBL" id="JARKNE010000013">
    <property type="protein sequence ID" value="KAK5772687.1"/>
    <property type="molecule type" value="Genomic_DNA"/>
</dbReference>
<name>A0ABR0MHX5_GOSAR</name>
<dbReference type="Proteomes" id="UP001358586">
    <property type="component" value="Chromosome 13"/>
</dbReference>
<gene>
    <name evidence="1" type="ORF">PVK06_048981</name>
</gene>
<comment type="caution">
    <text evidence="1">The sequence shown here is derived from an EMBL/GenBank/DDBJ whole genome shotgun (WGS) entry which is preliminary data.</text>
</comment>
<accession>A0ABR0MHX5</accession>
<organism evidence="1 2">
    <name type="scientific">Gossypium arboreum</name>
    <name type="common">Tree cotton</name>
    <name type="synonym">Gossypium nanking</name>
    <dbReference type="NCBI Taxonomy" id="29729"/>
    <lineage>
        <taxon>Eukaryota</taxon>
        <taxon>Viridiplantae</taxon>
        <taxon>Streptophyta</taxon>
        <taxon>Embryophyta</taxon>
        <taxon>Tracheophyta</taxon>
        <taxon>Spermatophyta</taxon>
        <taxon>Magnoliopsida</taxon>
        <taxon>eudicotyledons</taxon>
        <taxon>Gunneridae</taxon>
        <taxon>Pentapetalae</taxon>
        <taxon>rosids</taxon>
        <taxon>malvids</taxon>
        <taxon>Malvales</taxon>
        <taxon>Malvaceae</taxon>
        <taxon>Malvoideae</taxon>
        <taxon>Gossypium</taxon>
    </lineage>
</organism>